<gene>
    <name evidence="2" type="ORF">CPB83DRAFT_630475</name>
</gene>
<comment type="caution">
    <text evidence="2">The sequence shown here is derived from an EMBL/GenBank/DDBJ whole genome shotgun (WGS) entry which is preliminary data.</text>
</comment>
<keyword evidence="1" id="KW-1133">Transmembrane helix</keyword>
<dbReference type="InterPro" id="IPR040410">
    <property type="entry name" value="UPF0658_Golgi"/>
</dbReference>
<feature type="transmembrane region" description="Helical" evidence="1">
    <location>
        <begin position="338"/>
        <end position="363"/>
    </location>
</feature>
<feature type="transmembrane region" description="Helical" evidence="1">
    <location>
        <begin position="224"/>
        <end position="245"/>
    </location>
</feature>
<feature type="transmembrane region" description="Helical" evidence="1">
    <location>
        <begin position="144"/>
        <end position="162"/>
    </location>
</feature>
<proteinExistence type="predicted"/>
<dbReference type="OrthoDB" id="3263941at2759"/>
<dbReference type="PANTHER" id="PTHR34391">
    <property type="entry name" value="UPF0658 GOLGI APPARATUS MEMBRANE PROTEIN C1952.10C-RELATED"/>
    <property type="match status" value="1"/>
</dbReference>
<keyword evidence="1" id="KW-0812">Transmembrane</keyword>
<dbReference type="GO" id="GO:0005794">
    <property type="term" value="C:Golgi apparatus"/>
    <property type="evidence" value="ECO:0007669"/>
    <property type="project" value="TreeGrafter"/>
</dbReference>
<evidence type="ECO:0000313" key="2">
    <source>
        <dbReference type="EMBL" id="KAF9532614.1"/>
    </source>
</evidence>
<feature type="transmembrane region" description="Helical" evidence="1">
    <location>
        <begin position="369"/>
        <end position="392"/>
    </location>
</feature>
<dbReference type="PANTHER" id="PTHR34391:SF2">
    <property type="entry name" value="TRP C-TERMINAL DOMAIN-CONTAINING PROTEIN"/>
    <property type="match status" value="1"/>
</dbReference>
<protein>
    <submittedName>
        <fullName evidence="2">Uncharacterized protein</fullName>
    </submittedName>
</protein>
<name>A0A9P6EQ27_9AGAR</name>
<feature type="transmembrane region" description="Helical" evidence="1">
    <location>
        <begin position="306"/>
        <end position="326"/>
    </location>
</feature>
<evidence type="ECO:0000256" key="1">
    <source>
        <dbReference type="SAM" id="Phobius"/>
    </source>
</evidence>
<dbReference type="Proteomes" id="UP000807306">
    <property type="component" value="Unassembled WGS sequence"/>
</dbReference>
<reference evidence="2" key="1">
    <citation type="submission" date="2020-11" db="EMBL/GenBank/DDBJ databases">
        <authorList>
            <consortium name="DOE Joint Genome Institute"/>
            <person name="Ahrendt S."/>
            <person name="Riley R."/>
            <person name="Andreopoulos W."/>
            <person name="Labutti K."/>
            <person name="Pangilinan J."/>
            <person name="Ruiz-Duenas F.J."/>
            <person name="Barrasa J.M."/>
            <person name="Sanchez-Garcia M."/>
            <person name="Camarero S."/>
            <person name="Miyauchi S."/>
            <person name="Serrano A."/>
            <person name="Linde D."/>
            <person name="Babiker R."/>
            <person name="Drula E."/>
            <person name="Ayuso-Fernandez I."/>
            <person name="Pacheco R."/>
            <person name="Padilla G."/>
            <person name="Ferreira P."/>
            <person name="Barriuso J."/>
            <person name="Kellner H."/>
            <person name="Castanera R."/>
            <person name="Alfaro M."/>
            <person name="Ramirez L."/>
            <person name="Pisabarro A.G."/>
            <person name="Kuo A."/>
            <person name="Tritt A."/>
            <person name="Lipzen A."/>
            <person name="He G."/>
            <person name="Yan M."/>
            <person name="Ng V."/>
            <person name="Cullen D."/>
            <person name="Martin F."/>
            <person name="Rosso M.-N."/>
            <person name="Henrissat B."/>
            <person name="Hibbett D."/>
            <person name="Martinez A.T."/>
            <person name="Grigoriev I.V."/>
        </authorList>
    </citation>
    <scope>NUCLEOTIDE SEQUENCE</scope>
    <source>
        <strain evidence="2">CBS 506.95</strain>
    </source>
</reference>
<keyword evidence="1" id="KW-0472">Membrane</keyword>
<evidence type="ECO:0000313" key="3">
    <source>
        <dbReference type="Proteomes" id="UP000807306"/>
    </source>
</evidence>
<organism evidence="2 3">
    <name type="scientific">Crepidotus variabilis</name>
    <dbReference type="NCBI Taxonomy" id="179855"/>
    <lineage>
        <taxon>Eukaryota</taxon>
        <taxon>Fungi</taxon>
        <taxon>Dikarya</taxon>
        <taxon>Basidiomycota</taxon>
        <taxon>Agaricomycotina</taxon>
        <taxon>Agaricomycetes</taxon>
        <taxon>Agaricomycetidae</taxon>
        <taxon>Agaricales</taxon>
        <taxon>Agaricineae</taxon>
        <taxon>Crepidotaceae</taxon>
        <taxon>Crepidotus</taxon>
    </lineage>
</organism>
<accession>A0A9P6EQ27</accession>
<dbReference type="AlphaFoldDB" id="A0A9P6EQ27"/>
<feature type="transmembrane region" description="Helical" evidence="1">
    <location>
        <begin position="266"/>
        <end position="286"/>
    </location>
</feature>
<dbReference type="EMBL" id="MU157831">
    <property type="protein sequence ID" value="KAF9532614.1"/>
    <property type="molecule type" value="Genomic_DNA"/>
</dbReference>
<keyword evidence="3" id="KW-1185">Reference proteome</keyword>
<sequence>MTARYDRRQIYKYSLSLMNVRVLYERITLNRLTTCYTIAVLISCVVLISLQAVTFVDNSQAITRLTPIVRGPNVPTGIPIELGDHKLFICPSLYDQTAKSCRLIVDFATNVQTPPALSNVLPESCVISLMYLDDIVHNARREDVVTFVFQLWMLGVSLFAIIAQSIPHISAVFLGHVLGTIWSAYRLASTTSMRTFYQANMVPKACGGVDVVGNWWNVRIGHDIATTVLNILVLQIISFLSFKLYNIYTSQTRARVAASPQVYSAYKFFLLFAAVLQLSVFYALASTGMWIDKVSHAPLKQLATHSTLYLAGFIVSLIFQVPWLLFGWTTIRYEGRILFLAFLGISGGLLILFTVIFFSHIYLYTFVSWPFFGAMTMTSYVLLVLTTVLAVICRLKFGQGLAEFLNAKEELEAADFTPVDFQYF</sequence>